<comment type="caution">
    <text evidence="2">The sequence shown here is derived from an EMBL/GenBank/DDBJ whole genome shotgun (WGS) entry which is preliminary data.</text>
</comment>
<name>X0PC12_9LACO</name>
<gene>
    <name evidence="2" type="ORF">JCM14108_2744</name>
</gene>
<keyword evidence="1" id="KW-0812">Transmembrane</keyword>
<reference evidence="2" key="1">
    <citation type="journal article" date="2014" name="Genome Announc.">
        <title>Draft Genome Sequences of Two Lactobacillus Strains, L. farraginis JCM 14108T and L. composti JCM 14202T, Isolated from Compost of Distilled Shochu Residue.</title>
        <authorList>
            <person name="Yuki M."/>
            <person name="Oshima K."/>
            <person name="Suda W."/>
            <person name="Kitahara M."/>
            <person name="Kitamura K."/>
            <person name="Iida T."/>
            <person name="Hattori M."/>
            <person name="Ohkuma M."/>
        </authorList>
    </citation>
    <scope>NUCLEOTIDE SEQUENCE [LARGE SCALE GENOMIC DNA]</scope>
    <source>
        <strain evidence="2">JCM 14108</strain>
    </source>
</reference>
<organism evidence="2 3">
    <name type="scientific">Lentilactobacillus farraginis DSM 18382 = JCM 14108</name>
    <dbReference type="NCBI Taxonomy" id="1423743"/>
    <lineage>
        <taxon>Bacteria</taxon>
        <taxon>Bacillati</taxon>
        <taxon>Bacillota</taxon>
        <taxon>Bacilli</taxon>
        <taxon>Lactobacillales</taxon>
        <taxon>Lactobacillaceae</taxon>
        <taxon>Lentilactobacillus</taxon>
    </lineage>
</organism>
<dbReference type="RefSeq" id="WP_237745817.1">
    <property type="nucleotide sequence ID" value="NZ_BAKI01000041.1"/>
</dbReference>
<dbReference type="Proteomes" id="UP000019488">
    <property type="component" value="Unassembled WGS sequence"/>
</dbReference>
<keyword evidence="1" id="KW-0472">Membrane</keyword>
<dbReference type="EMBL" id="BAKI01000041">
    <property type="protein sequence ID" value="GAF37688.1"/>
    <property type="molecule type" value="Genomic_DNA"/>
</dbReference>
<feature type="transmembrane region" description="Helical" evidence="1">
    <location>
        <begin position="20"/>
        <end position="45"/>
    </location>
</feature>
<evidence type="ECO:0000313" key="2">
    <source>
        <dbReference type="EMBL" id="GAF37688.1"/>
    </source>
</evidence>
<accession>X0PC12</accession>
<sequence length="83" mass="9237">MAESPPNFVGNGDIDIFFCLWVGLSMPHLLWICCFACVSALLYLIVAPWPTDNRIPFVPFITIGTFTVIHYADSLLPLISSAY</sequence>
<dbReference type="AlphaFoldDB" id="X0PC12"/>
<evidence type="ECO:0000256" key="1">
    <source>
        <dbReference type="SAM" id="Phobius"/>
    </source>
</evidence>
<keyword evidence="1" id="KW-1133">Transmembrane helix</keyword>
<proteinExistence type="predicted"/>
<dbReference type="STRING" id="1423743.FD41_GL002112"/>
<feature type="transmembrane region" description="Helical" evidence="1">
    <location>
        <begin position="57"/>
        <end position="79"/>
    </location>
</feature>
<protein>
    <submittedName>
        <fullName evidence="2">Uncharacterized protein</fullName>
    </submittedName>
</protein>
<evidence type="ECO:0000313" key="3">
    <source>
        <dbReference type="Proteomes" id="UP000019488"/>
    </source>
</evidence>